<dbReference type="Proteomes" id="UP001275436">
    <property type="component" value="Unassembled WGS sequence"/>
</dbReference>
<evidence type="ECO:0000256" key="1">
    <source>
        <dbReference type="SAM" id="Phobius"/>
    </source>
</evidence>
<accession>A0ABQ5TNC1</accession>
<protein>
    <recommendedName>
        <fullName evidence="4">DUF3278 domain-containing protein</fullName>
    </recommendedName>
</protein>
<evidence type="ECO:0000313" key="3">
    <source>
        <dbReference type="Proteomes" id="UP001275436"/>
    </source>
</evidence>
<feature type="transmembrane region" description="Helical" evidence="1">
    <location>
        <begin position="121"/>
        <end position="141"/>
    </location>
</feature>
<gene>
    <name evidence="2" type="ORF">MACH08_36150</name>
</gene>
<evidence type="ECO:0008006" key="4">
    <source>
        <dbReference type="Google" id="ProtNLM"/>
    </source>
</evidence>
<proteinExistence type="predicted"/>
<keyword evidence="1" id="KW-0812">Transmembrane</keyword>
<keyword evidence="1" id="KW-0472">Membrane</keyword>
<name>A0ABQ5TNC1_9BACI</name>
<dbReference type="RefSeq" id="WP_077596953.1">
    <property type="nucleotide sequence ID" value="NZ_BSKO01000001.1"/>
</dbReference>
<sequence>MNSWLNVFLPKDEYKKQTILYFLAEGGSLLALYLILTLIFMDFVAIIDWNFLLTTFIGLIIFLIYVFARYTLSGIEYTDIMTTSQLNRSKREIRKKSIIFGTFMIIGLYITHLVGLQNGEWYDPLGIGILSGIFMYIFDLISLKRSYRKNKDLID</sequence>
<keyword evidence="1" id="KW-1133">Transmembrane helix</keyword>
<comment type="caution">
    <text evidence="2">The sequence shown here is derived from an EMBL/GenBank/DDBJ whole genome shotgun (WGS) entry which is preliminary data.</text>
</comment>
<dbReference type="EMBL" id="BSKO01000001">
    <property type="protein sequence ID" value="GLO67831.1"/>
    <property type="molecule type" value="Genomic_DNA"/>
</dbReference>
<keyword evidence="3" id="KW-1185">Reference proteome</keyword>
<feature type="transmembrane region" description="Helical" evidence="1">
    <location>
        <begin position="20"/>
        <end position="41"/>
    </location>
</feature>
<organism evidence="2 3">
    <name type="scientific">Oceanobacillus kimchii</name>
    <dbReference type="NCBI Taxonomy" id="746691"/>
    <lineage>
        <taxon>Bacteria</taxon>
        <taxon>Bacillati</taxon>
        <taxon>Bacillota</taxon>
        <taxon>Bacilli</taxon>
        <taxon>Bacillales</taxon>
        <taxon>Bacillaceae</taxon>
        <taxon>Oceanobacillus</taxon>
    </lineage>
</organism>
<evidence type="ECO:0000313" key="2">
    <source>
        <dbReference type="EMBL" id="GLO67831.1"/>
    </source>
</evidence>
<reference evidence="2 3" key="1">
    <citation type="submission" date="2023-02" db="EMBL/GenBank/DDBJ databases">
        <title>Oceanobacillus kimchii IFOP_LL358 isolated form Alexandrium catenella lab strain.</title>
        <authorList>
            <person name="Gajardo G."/>
            <person name="Ueki S."/>
            <person name="Maruyama F."/>
        </authorList>
    </citation>
    <scope>NUCLEOTIDE SEQUENCE [LARGE SCALE GENOMIC DNA]</scope>
    <source>
        <strain evidence="2 3">IFOP_LL358</strain>
    </source>
</reference>
<feature type="transmembrane region" description="Helical" evidence="1">
    <location>
        <begin position="98"/>
        <end position="115"/>
    </location>
</feature>
<feature type="transmembrane region" description="Helical" evidence="1">
    <location>
        <begin position="47"/>
        <end position="68"/>
    </location>
</feature>